<comment type="caution">
    <text evidence="3">The sequence shown here is derived from an EMBL/GenBank/DDBJ whole genome shotgun (WGS) entry which is preliminary data.</text>
</comment>
<dbReference type="Pfam" id="PF13863">
    <property type="entry name" value="DUF4200"/>
    <property type="match status" value="1"/>
</dbReference>
<evidence type="ECO:0000256" key="1">
    <source>
        <dbReference type="SAM" id="Coils"/>
    </source>
</evidence>
<dbReference type="Proteomes" id="UP000023152">
    <property type="component" value="Unassembled WGS sequence"/>
</dbReference>
<dbReference type="InterPro" id="IPR025252">
    <property type="entry name" value="DUF4200"/>
</dbReference>
<reference evidence="3 4" key="1">
    <citation type="journal article" date="2013" name="Curr. Biol.">
        <title>The Genome of the Foraminiferan Reticulomyxa filosa.</title>
        <authorList>
            <person name="Glockner G."/>
            <person name="Hulsmann N."/>
            <person name="Schleicher M."/>
            <person name="Noegel A.A."/>
            <person name="Eichinger L."/>
            <person name="Gallinger C."/>
            <person name="Pawlowski J."/>
            <person name="Sierra R."/>
            <person name="Euteneuer U."/>
            <person name="Pillet L."/>
            <person name="Moustafa A."/>
            <person name="Platzer M."/>
            <person name="Groth M."/>
            <person name="Szafranski K."/>
            <person name="Schliwa M."/>
        </authorList>
    </citation>
    <scope>NUCLEOTIDE SEQUENCE [LARGE SCALE GENOMIC DNA]</scope>
</reference>
<name>X6NK25_RETFI</name>
<evidence type="ECO:0000313" key="3">
    <source>
        <dbReference type="EMBL" id="ETO26665.1"/>
    </source>
</evidence>
<evidence type="ECO:0000259" key="2">
    <source>
        <dbReference type="Pfam" id="PF13863"/>
    </source>
</evidence>
<evidence type="ECO:0000313" key="4">
    <source>
        <dbReference type="Proteomes" id="UP000023152"/>
    </source>
</evidence>
<dbReference type="AlphaFoldDB" id="X6NK25"/>
<feature type="domain" description="DUF4200" evidence="2">
    <location>
        <begin position="83"/>
        <end position="191"/>
    </location>
</feature>
<keyword evidence="1" id="KW-0175">Coiled coil</keyword>
<dbReference type="OMA" id="TIDYNTR"/>
<organism evidence="3 4">
    <name type="scientific">Reticulomyxa filosa</name>
    <dbReference type="NCBI Taxonomy" id="46433"/>
    <lineage>
        <taxon>Eukaryota</taxon>
        <taxon>Sar</taxon>
        <taxon>Rhizaria</taxon>
        <taxon>Retaria</taxon>
        <taxon>Foraminifera</taxon>
        <taxon>Monothalamids</taxon>
        <taxon>Reticulomyxidae</taxon>
        <taxon>Reticulomyxa</taxon>
    </lineage>
</organism>
<proteinExistence type="predicted"/>
<accession>X6NK25</accession>
<protein>
    <recommendedName>
        <fullName evidence="2">DUF4200 domain-containing protein</fullName>
    </recommendedName>
</protein>
<gene>
    <name evidence="3" type="ORF">RFI_10470</name>
</gene>
<feature type="coiled-coil region" evidence="1">
    <location>
        <begin position="127"/>
        <end position="175"/>
    </location>
</feature>
<keyword evidence="4" id="KW-1185">Reference proteome</keyword>
<dbReference type="EMBL" id="ASPP01007714">
    <property type="protein sequence ID" value="ETO26665.1"/>
    <property type="molecule type" value="Genomic_DNA"/>
</dbReference>
<sequence length="315" mass="38065">MTKDLHGATFLTEDKQNDVNQALESYRDVIFVYLFTFVNFFSKYQIITIREKEINKTIDYNTRKLRLFTTCLLQRNSSKISLQLDEQLLEMKCKTDQTIDALKKREHDFKQKQEQFHRQVQQFQKYVLESEQKRQLKNQQIDEEKKQLHAKQKMIEEKQKEQEDIKTQSKTLVEELKSLRQYQNYLTEVAQSTESQYSTVDDVLQRYCILQETRSSLIESNNKKQEHVEIYSKKFHKFLKDKQNWHVFAVHEILWQELLVKNITLAQCLKSFDEITKESHTIEENLHKFQNENNETVDFSFLLLKIFLKNESWIL</sequence>